<evidence type="ECO:0000313" key="3">
    <source>
        <dbReference type="EMBL" id="EXJ87466.1"/>
    </source>
</evidence>
<dbReference type="OrthoDB" id="4137298at2759"/>
<protein>
    <recommendedName>
        <fullName evidence="2">DUF7924 domain-containing protein</fullName>
    </recommendedName>
</protein>
<keyword evidence="4" id="KW-1185">Reference proteome</keyword>
<feature type="compositionally biased region" description="Low complexity" evidence="1">
    <location>
        <begin position="378"/>
        <end position="391"/>
    </location>
</feature>
<reference evidence="3 4" key="1">
    <citation type="submission" date="2013-03" db="EMBL/GenBank/DDBJ databases">
        <title>The Genome Sequence of Capronia epimyces CBS 606.96.</title>
        <authorList>
            <consortium name="The Broad Institute Genomics Platform"/>
            <person name="Cuomo C."/>
            <person name="de Hoog S."/>
            <person name="Gorbushina A."/>
            <person name="Walker B."/>
            <person name="Young S.K."/>
            <person name="Zeng Q."/>
            <person name="Gargeya S."/>
            <person name="Fitzgerald M."/>
            <person name="Haas B."/>
            <person name="Abouelleil A."/>
            <person name="Allen A.W."/>
            <person name="Alvarado L."/>
            <person name="Arachchi H.M."/>
            <person name="Berlin A.M."/>
            <person name="Chapman S.B."/>
            <person name="Gainer-Dewar J."/>
            <person name="Goldberg J."/>
            <person name="Griggs A."/>
            <person name="Gujja S."/>
            <person name="Hansen M."/>
            <person name="Howarth C."/>
            <person name="Imamovic A."/>
            <person name="Ireland A."/>
            <person name="Larimer J."/>
            <person name="McCowan C."/>
            <person name="Murphy C."/>
            <person name="Pearson M."/>
            <person name="Poon T.W."/>
            <person name="Priest M."/>
            <person name="Roberts A."/>
            <person name="Saif S."/>
            <person name="Shea T."/>
            <person name="Sisk P."/>
            <person name="Sykes S."/>
            <person name="Wortman J."/>
            <person name="Nusbaum C."/>
            <person name="Birren B."/>
        </authorList>
    </citation>
    <scope>NUCLEOTIDE SEQUENCE [LARGE SCALE GENOMIC DNA]</scope>
    <source>
        <strain evidence="3 4">CBS 606.96</strain>
    </source>
</reference>
<comment type="caution">
    <text evidence="3">The sequence shown here is derived from an EMBL/GenBank/DDBJ whole genome shotgun (WGS) entry which is preliminary data.</text>
</comment>
<dbReference type="EMBL" id="AMGY01000003">
    <property type="protein sequence ID" value="EXJ87466.1"/>
    <property type="molecule type" value="Genomic_DNA"/>
</dbReference>
<sequence>MESSGSAAESTVSLLRAIDGSHLGWSDFRTSVLSAFRIVFNDSMQLAEISGPFADRLQPCLQNLSRFSAQEREWRNQLATGKGFSSTLIFPPNALPPISESRLLHRCLAPKLNREALPPRAVKAQESIFELPAPRPSLITGFKTSAFSENELTILPNCTSAAGTIVDFATGTVSPGTTTYSPFLVFERMSAASGDAVQSAKNHCAVAGAHCVRAMQLLFRRCSAPNPVLEKPISFSCAIDNSTAIVNYHHIDADGRYCMSEISRFDLDDTKSFKEFQGWIEAIEQWGSMYLLPALKISLGQMLRFNDTPPISPMPSLTLSIDTAAGSEDVLLKILRTTFSSIKWRSEGEYDTPLNSSIAHCGTPVGARKIRTMALSPTSPADRASAASPAGPNTPFRMWRMKPDWGIRSPVGRKHPLSPLKLRSDMPESPCRPATLSPCTPPPDAPTSAKSPMLVLQKRMGVAMDEIQELRAMVQALQTELQLRNSCPEADKKEPGLHSCGKLEDYPIHPSLFSQAAVLFTKAAAVASGALFLFSRSSFPALLVGSVIFLTICIVDGHDHLESMFCLAIVFVTTLNG</sequence>
<dbReference type="RefSeq" id="XP_007732745.1">
    <property type="nucleotide sequence ID" value="XM_007734555.1"/>
</dbReference>
<dbReference type="PANTHER" id="PTHR42470:SF1">
    <property type="entry name" value="VAST DOMAIN-CONTAINING PROTEIN"/>
    <property type="match status" value="1"/>
</dbReference>
<evidence type="ECO:0000259" key="2">
    <source>
        <dbReference type="Pfam" id="PF25545"/>
    </source>
</evidence>
<proteinExistence type="predicted"/>
<evidence type="ECO:0000256" key="1">
    <source>
        <dbReference type="SAM" id="MobiDB-lite"/>
    </source>
</evidence>
<dbReference type="HOGENOM" id="CLU_458577_0_0_1"/>
<organism evidence="3 4">
    <name type="scientific">Capronia epimyces CBS 606.96</name>
    <dbReference type="NCBI Taxonomy" id="1182542"/>
    <lineage>
        <taxon>Eukaryota</taxon>
        <taxon>Fungi</taxon>
        <taxon>Dikarya</taxon>
        <taxon>Ascomycota</taxon>
        <taxon>Pezizomycotina</taxon>
        <taxon>Eurotiomycetes</taxon>
        <taxon>Chaetothyriomycetidae</taxon>
        <taxon>Chaetothyriales</taxon>
        <taxon>Herpotrichiellaceae</taxon>
        <taxon>Capronia</taxon>
    </lineage>
</organism>
<dbReference type="PANTHER" id="PTHR42470">
    <property type="entry name" value="VAST DOMAIN-CONTAINING PROTEIN"/>
    <property type="match status" value="1"/>
</dbReference>
<dbReference type="GeneID" id="19168545"/>
<dbReference type="Proteomes" id="UP000019478">
    <property type="component" value="Unassembled WGS sequence"/>
</dbReference>
<feature type="region of interest" description="Disordered" evidence="1">
    <location>
        <begin position="378"/>
        <end position="397"/>
    </location>
</feature>
<feature type="domain" description="DUF7924" evidence="2">
    <location>
        <begin position="124"/>
        <end position="275"/>
    </location>
</feature>
<name>W9YDY2_9EURO</name>
<gene>
    <name evidence="3" type="ORF">A1O3_04426</name>
</gene>
<dbReference type="STRING" id="1182542.W9YDY2"/>
<dbReference type="InterPro" id="IPR057684">
    <property type="entry name" value="DUF7924"/>
</dbReference>
<accession>W9YDY2</accession>
<dbReference type="Pfam" id="PF25545">
    <property type="entry name" value="DUF7924"/>
    <property type="match status" value="1"/>
</dbReference>
<dbReference type="AlphaFoldDB" id="W9YDY2"/>
<feature type="region of interest" description="Disordered" evidence="1">
    <location>
        <begin position="418"/>
        <end position="449"/>
    </location>
</feature>
<evidence type="ECO:0000313" key="4">
    <source>
        <dbReference type="Proteomes" id="UP000019478"/>
    </source>
</evidence>